<dbReference type="OrthoDB" id="990834at2759"/>
<feature type="region of interest" description="Disordered" evidence="2">
    <location>
        <begin position="545"/>
        <end position="571"/>
    </location>
</feature>
<protein>
    <submittedName>
        <fullName evidence="3">Uncharacterized protein</fullName>
    </submittedName>
</protein>
<evidence type="ECO:0000256" key="1">
    <source>
        <dbReference type="SAM" id="Coils"/>
    </source>
</evidence>
<keyword evidence="1" id="KW-0175">Coiled coil</keyword>
<reference evidence="3 4" key="1">
    <citation type="submission" date="2019-12" db="EMBL/GenBank/DDBJ databases">
        <authorList>
            <person name="Alioto T."/>
            <person name="Alioto T."/>
            <person name="Gomez Garrido J."/>
        </authorList>
    </citation>
    <scope>NUCLEOTIDE SEQUENCE [LARGE SCALE GENOMIC DNA]</scope>
</reference>
<dbReference type="PANTHER" id="PTHR34380">
    <property type="entry name" value="BNAA03G12380D PROTEIN"/>
    <property type="match status" value="1"/>
</dbReference>
<comment type="caution">
    <text evidence="3">The sequence shown here is derived from an EMBL/GenBank/DDBJ whole genome shotgun (WGS) entry which is preliminary data.</text>
</comment>
<proteinExistence type="predicted"/>
<name>A0A8S0Q2Z2_OLEEU</name>
<dbReference type="EMBL" id="CACTIH010000422">
    <property type="protein sequence ID" value="CAA2960594.1"/>
    <property type="molecule type" value="Genomic_DNA"/>
</dbReference>
<dbReference type="Gramene" id="OE9A057378T1">
    <property type="protein sequence ID" value="OE9A057378C1"/>
    <property type="gene ID" value="OE9A057378"/>
</dbReference>
<gene>
    <name evidence="3" type="ORF">OLEA9_A057378</name>
</gene>
<accession>A0A8S0Q2Z2</accession>
<organism evidence="3 4">
    <name type="scientific">Olea europaea subsp. europaea</name>
    <dbReference type="NCBI Taxonomy" id="158383"/>
    <lineage>
        <taxon>Eukaryota</taxon>
        <taxon>Viridiplantae</taxon>
        <taxon>Streptophyta</taxon>
        <taxon>Embryophyta</taxon>
        <taxon>Tracheophyta</taxon>
        <taxon>Spermatophyta</taxon>
        <taxon>Magnoliopsida</taxon>
        <taxon>eudicotyledons</taxon>
        <taxon>Gunneridae</taxon>
        <taxon>Pentapetalae</taxon>
        <taxon>asterids</taxon>
        <taxon>lamiids</taxon>
        <taxon>Lamiales</taxon>
        <taxon>Oleaceae</taxon>
        <taxon>Oleeae</taxon>
        <taxon>Olea</taxon>
    </lineage>
</organism>
<feature type="compositionally biased region" description="Polar residues" evidence="2">
    <location>
        <begin position="553"/>
        <end position="566"/>
    </location>
</feature>
<evidence type="ECO:0000256" key="2">
    <source>
        <dbReference type="SAM" id="MobiDB-lite"/>
    </source>
</evidence>
<dbReference type="AlphaFoldDB" id="A0A8S0Q2Z2"/>
<evidence type="ECO:0000313" key="4">
    <source>
        <dbReference type="Proteomes" id="UP000594638"/>
    </source>
</evidence>
<evidence type="ECO:0000313" key="3">
    <source>
        <dbReference type="EMBL" id="CAA2960594.1"/>
    </source>
</evidence>
<keyword evidence="4" id="KW-1185">Reference proteome</keyword>
<feature type="coiled-coil region" evidence="1">
    <location>
        <begin position="32"/>
        <end position="287"/>
    </location>
</feature>
<feature type="compositionally biased region" description="Basic and acidic residues" evidence="2">
    <location>
        <begin position="466"/>
        <end position="475"/>
    </location>
</feature>
<dbReference type="PANTHER" id="PTHR34380:SF1">
    <property type="entry name" value="OS01G0221300 PROTEIN"/>
    <property type="match status" value="1"/>
</dbReference>
<sequence length="633" mass="72192">MDKMDLSKSERYFPKIYSTSRIPGLIKFFQYSNEAQTTLADLENNVKVEIENLETDLYSTKKELELMERAQGLLELEKLKLEDEFRRSQREYDALKEKITSLTEDVRVSIEREKRNDERYAEVCDELKRSQIECDELKEKFTRFVEDKKVSSDREKRTEEQHAKVCDELKRCQKECNELKEKNIRLLEDRTVSRDRERRTEERYAKLYDEYSKAENEKHKIILHLNERIKELKNQKLGSQQAAEMYREKIKSLDLRVSQMNWEVEKLKRENSEADQIVEELRCKKLEADHTVEVYKKKFEDLSSRFGNTEQILAKIFKVGVNDLSNLATNIENDVSFSTCDCEKDSSGNGGKRSGGNDDFENLDLEHFENERSPMKGADAGDTLPIAHSACKYSGTGFNGLQERGRRAINVTLDHGERVAQNLMLCGSSLKVAQSLKAGDIVEISDSDDEATPKKILQNATLSQSNREDRADSTPKRKRSTYGCDNDENFQFGAQQAKGIQEVKYEGSGSLVNNLVKPKSVDANLAQTVLPSMHNLVLIRRHEEKAEAKGGSQAPSQVSDDINVNASTDSEDESFSSSCINNMVGSVQGDHFGYEHVLEARPDEEAGEELGFVFIILDGEDLAELLFDVPASI</sequence>
<feature type="region of interest" description="Disordered" evidence="2">
    <location>
        <begin position="461"/>
        <end position="487"/>
    </location>
</feature>
<dbReference type="Proteomes" id="UP000594638">
    <property type="component" value="Unassembled WGS sequence"/>
</dbReference>